<name>A0A2P7S7A7_9HYPH</name>
<dbReference type="PANTHER" id="PTHR19328">
    <property type="entry name" value="HEDGEHOG-INTERACTING PROTEIN"/>
    <property type="match status" value="1"/>
</dbReference>
<organism evidence="3 4">
    <name type="scientific">Pseudaminobacter soli</name>
    <name type="common">ex Li et al. 2025</name>
    <dbReference type="NCBI Taxonomy" id="1295366"/>
    <lineage>
        <taxon>Bacteria</taxon>
        <taxon>Pseudomonadati</taxon>
        <taxon>Pseudomonadota</taxon>
        <taxon>Alphaproteobacteria</taxon>
        <taxon>Hyphomicrobiales</taxon>
        <taxon>Phyllobacteriaceae</taxon>
        <taxon>Pseudaminobacter</taxon>
    </lineage>
</organism>
<comment type="caution">
    <text evidence="3">The sequence shown here is derived from an EMBL/GenBank/DDBJ whole genome shotgun (WGS) entry which is preliminary data.</text>
</comment>
<dbReference type="InterPro" id="IPR011041">
    <property type="entry name" value="Quinoprot_gluc/sorb_DH_b-prop"/>
</dbReference>
<dbReference type="OrthoDB" id="9770043at2"/>
<dbReference type="InterPro" id="IPR011042">
    <property type="entry name" value="6-blade_b-propeller_TolB-like"/>
</dbReference>
<dbReference type="InterPro" id="IPR012938">
    <property type="entry name" value="Glc/Sorbosone_DH"/>
</dbReference>
<feature type="domain" description="Glucose/Sorbosone dehydrogenase" evidence="2">
    <location>
        <begin position="46"/>
        <end position="376"/>
    </location>
</feature>
<proteinExistence type="predicted"/>
<evidence type="ECO:0000313" key="3">
    <source>
        <dbReference type="EMBL" id="PSJ58311.1"/>
    </source>
</evidence>
<dbReference type="AlphaFoldDB" id="A0A2P7S7A7"/>
<dbReference type="Gene3D" id="2.120.10.30">
    <property type="entry name" value="TolB, C-terminal domain"/>
    <property type="match status" value="1"/>
</dbReference>
<gene>
    <name evidence="3" type="ORF">C7I85_20520</name>
</gene>
<keyword evidence="4" id="KW-1185">Reference proteome</keyword>
<evidence type="ECO:0000256" key="1">
    <source>
        <dbReference type="SAM" id="SignalP"/>
    </source>
</evidence>
<sequence>MRPTKSFAWVFALLLLCTGLVAAAAAPRVFDTKEVKVQADILASGLEHPWGLAFLPSGDVIVTERPGRMRIFSDGKLSKPIAGLPKIAVHGQGGLLDVVASLNFASDQLVFFTFAEPGKGGSGTAAARGKLVREGENARLEDVKIIYSMKKKTSSPLQFGSRLVFAPDGTLFITTGDRGEGMRAQDKHDSAGAVLRVEPDGSIPPDNPYADGKKGLPALWSKGHRNIQGAAYDPLTKGLITTEHGPMGGDEVNRPEAGKNYGWPIITYGRDYSGAKIGIGTAAPGYEQPLYYWDPSIAPSGLAIYEGSMFPEWKNDLLVGALKFELIARLTRDAQGKITGEERMFKGAFGRIRDVREAPDGSVWLLTDEEDGQIIRLSRAK</sequence>
<protein>
    <recommendedName>
        <fullName evidence="2">Glucose/Sorbosone dehydrogenase domain-containing protein</fullName>
    </recommendedName>
</protein>
<dbReference type="Pfam" id="PF07995">
    <property type="entry name" value="GSDH"/>
    <property type="match status" value="1"/>
</dbReference>
<feature type="signal peptide" evidence="1">
    <location>
        <begin position="1"/>
        <end position="23"/>
    </location>
</feature>
<dbReference type="PANTHER" id="PTHR19328:SF75">
    <property type="entry name" value="ALDOSE SUGAR DEHYDROGENASE YLII"/>
    <property type="match status" value="1"/>
</dbReference>
<accession>A0A2P7S7A7</accession>
<feature type="chain" id="PRO_5015115169" description="Glucose/Sorbosone dehydrogenase domain-containing protein" evidence="1">
    <location>
        <begin position="24"/>
        <end position="381"/>
    </location>
</feature>
<dbReference type="Proteomes" id="UP000240653">
    <property type="component" value="Unassembled WGS sequence"/>
</dbReference>
<evidence type="ECO:0000259" key="2">
    <source>
        <dbReference type="Pfam" id="PF07995"/>
    </source>
</evidence>
<reference evidence="3 4" key="1">
    <citation type="submission" date="2018-03" db="EMBL/GenBank/DDBJ databases">
        <title>The draft genome of Mesorhizobium soli JCM 19897.</title>
        <authorList>
            <person name="Li L."/>
            <person name="Liu L."/>
            <person name="Liang L."/>
            <person name="Wang T."/>
            <person name="Zhang X."/>
        </authorList>
    </citation>
    <scope>NUCLEOTIDE SEQUENCE [LARGE SCALE GENOMIC DNA]</scope>
    <source>
        <strain evidence="3 4">JCM 19897</strain>
    </source>
</reference>
<evidence type="ECO:0000313" key="4">
    <source>
        <dbReference type="Proteomes" id="UP000240653"/>
    </source>
</evidence>
<dbReference type="SUPFAM" id="SSF50952">
    <property type="entry name" value="Soluble quinoprotein glucose dehydrogenase"/>
    <property type="match status" value="1"/>
</dbReference>
<keyword evidence="1" id="KW-0732">Signal</keyword>
<dbReference type="EMBL" id="PXYL01000011">
    <property type="protein sequence ID" value="PSJ58311.1"/>
    <property type="molecule type" value="Genomic_DNA"/>
</dbReference>